<dbReference type="Proteomes" id="UP000630353">
    <property type="component" value="Unassembled WGS sequence"/>
</dbReference>
<evidence type="ECO:0000256" key="9">
    <source>
        <dbReference type="SAM" id="Phobius"/>
    </source>
</evidence>
<evidence type="ECO:0000256" key="2">
    <source>
        <dbReference type="ARBA" id="ARBA00022448"/>
    </source>
</evidence>
<gene>
    <name evidence="10" type="ORF">GCM10017083_25690</name>
</gene>
<keyword evidence="4 9" id="KW-0812">Transmembrane</keyword>
<evidence type="ECO:0000256" key="4">
    <source>
        <dbReference type="ARBA" id="ARBA00022692"/>
    </source>
</evidence>
<dbReference type="InterPro" id="IPR052157">
    <property type="entry name" value="BCAA_transport_permease"/>
</dbReference>
<evidence type="ECO:0000256" key="5">
    <source>
        <dbReference type="ARBA" id="ARBA00022970"/>
    </source>
</evidence>
<feature type="transmembrane region" description="Helical" evidence="9">
    <location>
        <begin position="46"/>
        <end position="64"/>
    </location>
</feature>
<reference evidence="10" key="2">
    <citation type="submission" date="2020-09" db="EMBL/GenBank/DDBJ databases">
        <authorList>
            <person name="Sun Q."/>
            <person name="Kim S."/>
        </authorList>
    </citation>
    <scope>NUCLEOTIDE SEQUENCE</scope>
    <source>
        <strain evidence="10">KCTC 42651</strain>
    </source>
</reference>
<feature type="transmembrane region" description="Helical" evidence="9">
    <location>
        <begin position="20"/>
        <end position="39"/>
    </location>
</feature>
<dbReference type="EMBL" id="BMZS01000005">
    <property type="protein sequence ID" value="GHD51342.1"/>
    <property type="molecule type" value="Genomic_DNA"/>
</dbReference>
<keyword evidence="7 9" id="KW-0472">Membrane</keyword>
<dbReference type="InterPro" id="IPR001851">
    <property type="entry name" value="ABC_transp_permease"/>
</dbReference>
<keyword evidence="2" id="KW-0813">Transport</keyword>
<evidence type="ECO:0000256" key="1">
    <source>
        <dbReference type="ARBA" id="ARBA00004651"/>
    </source>
</evidence>
<keyword evidence="5" id="KW-0029">Amino-acid transport</keyword>
<sequence length="290" mass="30027">MTADASFWIVQTLNALQLSMLLFLLSVGLTVIFGLLHFVNLAHGSLYALGAFVGVSASAFAGSYWAAFAVAPVAVALVGIVLYVALIRRMRNAGPMNQVLVTFGLIFVFLDLFRLGWGDIPLGMAEPDLFSGRTEFLGIVYPTYRLFIIGLGLVVLAALSLLLSRTQLGAIVRAGVDNGDMAACLGINVERVFFVVFCLGCALAGLAGAVAAPVLSVTTDMGTAILIPTLVVVVIGGLGSLRGAIAGSLLIGFVQTFGAVLAPQAAAVAVYALLAVVLILRPAGLFPARG</sequence>
<evidence type="ECO:0000256" key="8">
    <source>
        <dbReference type="ARBA" id="ARBA00037998"/>
    </source>
</evidence>
<feature type="transmembrane region" description="Helical" evidence="9">
    <location>
        <begin position="253"/>
        <end position="280"/>
    </location>
</feature>
<evidence type="ECO:0000256" key="3">
    <source>
        <dbReference type="ARBA" id="ARBA00022475"/>
    </source>
</evidence>
<evidence type="ECO:0000256" key="7">
    <source>
        <dbReference type="ARBA" id="ARBA00023136"/>
    </source>
</evidence>
<feature type="transmembrane region" description="Helical" evidence="9">
    <location>
        <begin position="192"/>
        <end position="215"/>
    </location>
</feature>
<feature type="transmembrane region" description="Helical" evidence="9">
    <location>
        <begin position="144"/>
        <end position="163"/>
    </location>
</feature>
<keyword evidence="3" id="KW-1003">Cell membrane</keyword>
<dbReference type="GO" id="GO:0005886">
    <property type="term" value="C:plasma membrane"/>
    <property type="evidence" value="ECO:0007669"/>
    <property type="project" value="UniProtKB-SubCell"/>
</dbReference>
<feature type="transmembrane region" description="Helical" evidence="9">
    <location>
        <begin position="221"/>
        <end position="241"/>
    </location>
</feature>
<reference evidence="10" key="1">
    <citation type="journal article" date="2014" name="Int. J. Syst. Evol. Microbiol.">
        <title>Complete genome sequence of Corynebacterium casei LMG S-19264T (=DSM 44701T), isolated from a smear-ripened cheese.</title>
        <authorList>
            <consortium name="US DOE Joint Genome Institute (JGI-PGF)"/>
            <person name="Walter F."/>
            <person name="Albersmeier A."/>
            <person name="Kalinowski J."/>
            <person name="Ruckert C."/>
        </authorList>
    </citation>
    <scope>NUCLEOTIDE SEQUENCE</scope>
    <source>
        <strain evidence="10">KCTC 42651</strain>
    </source>
</reference>
<dbReference type="GO" id="GO:0006865">
    <property type="term" value="P:amino acid transport"/>
    <property type="evidence" value="ECO:0007669"/>
    <property type="project" value="UniProtKB-KW"/>
</dbReference>
<dbReference type="GO" id="GO:0022857">
    <property type="term" value="F:transmembrane transporter activity"/>
    <property type="evidence" value="ECO:0007669"/>
    <property type="project" value="InterPro"/>
</dbReference>
<feature type="transmembrane region" description="Helical" evidence="9">
    <location>
        <begin position="99"/>
        <end position="117"/>
    </location>
</feature>
<dbReference type="Pfam" id="PF02653">
    <property type="entry name" value="BPD_transp_2"/>
    <property type="match status" value="1"/>
</dbReference>
<comment type="caution">
    <text evidence="10">The sequence shown here is derived from an EMBL/GenBank/DDBJ whole genome shotgun (WGS) entry which is preliminary data.</text>
</comment>
<dbReference type="CDD" id="cd06582">
    <property type="entry name" value="TM_PBP1_LivH_like"/>
    <property type="match status" value="1"/>
</dbReference>
<keyword evidence="11" id="KW-1185">Reference proteome</keyword>
<proteinExistence type="inferred from homology"/>
<comment type="similarity">
    <text evidence="8">Belongs to the binding-protein-dependent transport system permease family. LivHM subfamily.</text>
</comment>
<feature type="transmembrane region" description="Helical" evidence="9">
    <location>
        <begin position="70"/>
        <end position="87"/>
    </location>
</feature>
<dbReference type="PANTHER" id="PTHR11795">
    <property type="entry name" value="BRANCHED-CHAIN AMINO ACID TRANSPORT SYSTEM PERMEASE PROTEIN LIVH"/>
    <property type="match status" value="1"/>
</dbReference>
<dbReference type="AlphaFoldDB" id="A0A919CPX5"/>
<keyword evidence="6 9" id="KW-1133">Transmembrane helix</keyword>
<organism evidence="10 11">
    <name type="scientific">Thalassobaculum fulvum</name>
    <dbReference type="NCBI Taxonomy" id="1633335"/>
    <lineage>
        <taxon>Bacteria</taxon>
        <taxon>Pseudomonadati</taxon>
        <taxon>Pseudomonadota</taxon>
        <taxon>Alphaproteobacteria</taxon>
        <taxon>Rhodospirillales</taxon>
        <taxon>Thalassobaculaceae</taxon>
        <taxon>Thalassobaculum</taxon>
    </lineage>
</organism>
<name>A0A919CPX5_9PROT</name>
<accession>A0A919CPX5</accession>
<evidence type="ECO:0000313" key="10">
    <source>
        <dbReference type="EMBL" id="GHD51342.1"/>
    </source>
</evidence>
<dbReference type="PANTHER" id="PTHR11795:SF442">
    <property type="entry name" value="ABC TRANSPORTER ATP-BINDING PROTEIN"/>
    <property type="match status" value="1"/>
</dbReference>
<dbReference type="RefSeq" id="WP_189990132.1">
    <property type="nucleotide sequence ID" value="NZ_BMZS01000005.1"/>
</dbReference>
<evidence type="ECO:0000313" key="11">
    <source>
        <dbReference type="Proteomes" id="UP000630353"/>
    </source>
</evidence>
<comment type="subcellular location">
    <subcellularLocation>
        <location evidence="1">Cell membrane</location>
        <topology evidence="1">Multi-pass membrane protein</topology>
    </subcellularLocation>
</comment>
<protein>
    <submittedName>
        <fullName evidence="10">Branched-chain amino acid ABC transporter permease</fullName>
    </submittedName>
</protein>
<evidence type="ECO:0000256" key="6">
    <source>
        <dbReference type="ARBA" id="ARBA00022989"/>
    </source>
</evidence>